<organism evidence="2 4">
    <name type="scientific">Corynebacterium glucuronolyticum</name>
    <dbReference type="NCBI Taxonomy" id="39791"/>
    <lineage>
        <taxon>Bacteria</taxon>
        <taxon>Bacillati</taxon>
        <taxon>Actinomycetota</taxon>
        <taxon>Actinomycetes</taxon>
        <taxon>Mycobacteriales</taxon>
        <taxon>Corynebacteriaceae</taxon>
        <taxon>Corynebacterium</taxon>
    </lineage>
</organism>
<evidence type="ECO:0000256" key="1">
    <source>
        <dbReference type="SAM" id="Phobius"/>
    </source>
</evidence>
<name>A0A7T4EFD1_9CORY</name>
<dbReference type="Proteomes" id="UP000617681">
    <property type="component" value="Chromosome"/>
</dbReference>
<evidence type="ECO:0000313" key="4">
    <source>
        <dbReference type="Proteomes" id="UP000596145"/>
    </source>
</evidence>
<evidence type="ECO:0000313" key="2">
    <source>
        <dbReference type="EMBL" id="QQB46378.1"/>
    </source>
</evidence>
<keyword evidence="1" id="KW-0472">Membrane</keyword>
<feature type="transmembrane region" description="Helical" evidence="1">
    <location>
        <begin position="20"/>
        <end position="37"/>
    </location>
</feature>
<feature type="transmembrane region" description="Helical" evidence="1">
    <location>
        <begin position="43"/>
        <end position="62"/>
    </location>
</feature>
<dbReference type="AlphaFoldDB" id="A0A7T4EFD1"/>
<dbReference type="Proteomes" id="UP000596145">
    <property type="component" value="Chromosome"/>
</dbReference>
<reference evidence="2 4" key="1">
    <citation type="submission" date="2020-12" db="EMBL/GenBank/DDBJ databases">
        <title>FDA dAtabase for Regulatory Grade micrObial Sequences (FDA-ARGOS): Supporting development and validation of Infectious Disease Dx tests.</title>
        <authorList>
            <person name="Sproer C."/>
            <person name="Gronow S."/>
            <person name="Severitt S."/>
            <person name="Schroder I."/>
            <person name="Tallon L."/>
            <person name="Sadzewicz L."/>
            <person name="Zhao X."/>
            <person name="Boylan J."/>
            <person name="Ott S."/>
            <person name="Bowen H."/>
            <person name="Vavikolanu K."/>
            <person name="Mehta A."/>
            <person name="Aluvathingal J."/>
            <person name="Nadendla S."/>
            <person name="Lowell S."/>
            <person name="Myers T."/>
            <person name="Yan Y."/>
            <person name="Sichtig H."/>
        </authorList>
    </citation>
    <scope>NUCLEOTIDE SEQUENCE [LARGE SCALE GENOMIC DNA]</scope>
    <source>
        <strain evidence="2 4">FDAARGOS_1053</strain>
        <strain evidence="3">FDAARGOS_1191</strain>
    </source>
</reference>
<dbReference type="OrthoDB" id="4427098at2"/>
<keyword evidence="1" id="KW-1133">Transmembrane helix</keyword>
<proteinExistence type="predicted"/>
<feature type="transmembrane region" description="Helical" evidence="1">
    <location>
        <begin position="90"/>
        <end position="107"/>
    </location>
</feature>
<gene>
    <name evidence="2" type="ORF">I6I10_13255</name>
    <name evidence="3" type="ORF">I6J21_03125</name>
</gene>
<feature type="transmembrane region" description="Helical" evidence="1">
    <location>
        <begin position="113"/>
        <end position="130"/>
    </location>
</feature>
<evidence type="ECO:0000313" key="3">
    <source>
        <dbReference type="EMBL" id="QRP71160.1"/>
    </source>
</evidence>
<keyword evidence="1" id="KW-0812">Transmembrane</keyword>
<dbReference type="EMBL" id="CP066007">
    <property type="protein sequence ID" value="QQB46378.1"/>
    <property type="molecule type" value="Genomic_DNA"/>
</dbReference>
<protein>
    <submittedName>
        <fullName evidence="2">Uncharacterized protein</fullName>
    </submittedName>
</protein>
<accession>A0A7T4EFD1</accession>
<sequence>MVSMYYGTMRSYHTPIDTPAIVRIGASALAGIATAVMTTRLPFAISAPVALLAIIAAVMLTFTHPYRRELRAYYEAHGGFAATGRSKIQFLLPLFPLWFLIMLSPLMAPAHPVLTGLMFVAGMAGVWITFPHIDGTRLAAFLD</sequence>
<dbReference type="EMBL" id="CP069534">
    <property type="protein sequence ID" value="QRP71160.1"/>
    <property type="molecule type" value="Genomic_DNA"/>
</dbReference>